<evidence type="ECO:0000259" key="3">
    <source>
        <dbReference type="Pfam" id="PF05501"/>
    </source>
</evidence>
<organismHost>
    <name type="scientific">Homo sapiens</name>
    <name type="common">Human</name>
    <dbReference type="NCBI Taxonomy" id="9606"/>
</organismHost>
<name>A7XCD6_TTVV3</name>
<evidence type="ECO:0000313" key="5">
    <source>
        <dbReference type="Proteomes" id="UP000008257"/>
    </source>
</evidence>
<feature type="compositionally biased region" description="Polar residues" evidence="1">
    <location>
        <begin position="201"/>
        <end position="215"/>
    </location>
</feature>
<evidence type="ECO:0000259" key="2">
    <source>
        <dbReference type="Pfam" id="PF02957"/>
    </source>
</evidence>
<feature type="domain" description="Hepatitis TT virus Orf2/Gyrovirus Vp2 N-terminal" evidence="2">
    <location>
        <begin position="10"/>
        <end position="59"/>
    </location>
</feature>
<dbReference type="InterPro" id="IPR008474">
    <property type="entry name" value="DUF755"/>
</dbReference>
<dbReference type="OrthoDB" id="27134at10239"/>
<proteinExistence type="predicted"/>
<keyword evidence="5" id="KW-1185">Reference proteome</keyword>
<sequence length="281" mass="30423">MWQPPTQNGTQLERHWFESVWRSHAAFCSCGDCIGHLQHLATNLGRPPAPQPPRDQHPPHIRGLPALPAPPSNRNSWPGTGGDAAGGEAGGSRGAGDGGDGELADEDLLDAIALAAESSDTPATDRPPQAIECLAQYKQLTRNTSHSNSCGTRGTSEEASLARQVLRECNKNQMLLHFLQSTDPNAPRETPRSKKKRPKKTQIQQSNSEDSSPGSTPVKKQKTKRRRYRRARYKNNFSSSSSSSDSSESSSSPLPKKSSKSGGGTASTPYYLPMHKQGLYV</sequence>
<organism evidence="5">
    <name type="scientific">Torque teno virus (isolate Human/Finland/Hel32/2002)</name>
    <name type="common">TTV</name>
    <name type="synonym">Torque teno virus genotype 6</name>
    <dbReference type="NCBI Taxonomy" id="687342"/>
    <lineage>
        <taxon>Viruses</taxon>
        <taxon>Monodnaviria</taxon>
        <taxon>Shotokuvirae</taxon>
        <taxon>Commensaviricota</taxon>
        <taxon>Cardeaviricetes</taxon>
        <taxon>Sanitavirales</taxon>
        <taxon>Anelloviridae</taxon>
        <taxon>Alphatorquevirus</taxon>
        <taxon>Alphatorquevirus homin3</taxon>
    </lineage>
</organism>
<reference evidence="4 5" key="2">
    <citation type="journal article" date="2005" name="J. Virol.">
        <title>Human circovirus TT virus genotype 6 expresses six proteins following transfection of a full-length clone.</title>
        <authorList>
            <person name="Qiu J."/>
            <person name="Kakkola L."/>
            <person name="Cheng F."/>
            <person name="Ye C."/>
            <person name="Soderlund-Venermo M."/>
            <person name="Hedman K."/>
            <person name="Pintel D.J."/>
        </authorList>
    </citation>
    <scope>NUCLEOTIDE SEQUENCE [LARGE SCALE GENOMIC DNA]</scope>
    <source>
        <strain evidence="5">Isolate Human/Finland/Hel32/2002</strain>
    </source>
</reference>
<feature type="compositionally biased region" description="Basic residues" evidence="1">
    <location>
        <begin position="219"/>
        <end position="233"/>
    </location>
</feature>
<dbReference type="Proteomes" id="UP000008257">
    <property type="component" value="Segment"/>
</dbReference>
<reference evidence="4 5" key="4">
    <citation type="journal article" date="2008" name="Virology">
        <title>Expression of all six human Torque teno virus (TTV) proteins in bacteria and in insect cells, and analysis of their IgG responses.</title>
        <authorList>
            <person name="Kakkola L."/>
            <person name="Bonden H."/>
            <person name="Hedman L."/>
            <person name="Kivi N."/>
            <person name="Moisala S."/>
            <person name="Julin J."/>
            <person name="Yla-Liedenpohja J."/>
            <person name="Miettinen S."/>
            <person name="Kantola K."/>
            <person name="Hedman K."/>
            <person name="Soderlund-Venermo M."/>
        </authorList>
    </citation>
    <scope>NUCLEOTIDE SEQUENCE [LARGE SCALE GENOMIC DNA]</scope>
    <source>
        <strain evidence="5">Isolate Human/Finland/Hel32/2002</strain>
    </source>
</reference>
<dbReference type="Pfam" id="PF02957">
    <property type="entry name" value="TT_ORF2-like"/>
    <property type="match status" value="1"/>
</dbReference>
<dbReference type="EMBL" id="AY666122">
    <property type="protein sequence ID" value="ABV25033.1"/>
    <property type="molecule type" value="Genomic_DNA"/>
</dbReference>
<evidence type="ECO:0000256" key="1">
    <source>
        <dbReference type="SAM" id="MobiDB-lite"/>
    </source>
</evidence>
<feature type="region of interest" description="Disordered" evidence="1">
    <location>
        <begin position="44"/>
        <end position="103"/>
    </location>
</feature>
<reference evidence="4 5" key="3">
    <citation type="journal article" date="2007" name="FEBS J.">
        <title>Construction and biological activity of a full-length molecular clone of human Torque teno virus (TTV) genotype 6.</title>
        <authorList>
            <person name="Kakkola L."/>
            <person name="Tommiska J."/>
            <person name="Boele L.C."/>
            <person name="Miettinen S."/>
            <person name="Blom T."/>
            <person name="Kekarainen T."/>
            <person name="Qiu J."/>
            <person name="Pintel D."/>
            <person name="Hoeben R.C."/>
            <person name="Hedman K."/>
            <person name="Soderlund-Venermo M."/>
        </authorList>
    </citation>
    <scope>NUCLEOTIDE SEQUENCE [LARGE SCALE GENOMIC DNA]</scope>
    <source>
        <strain evidence="5">Isolate Human/Finland/Hel32/2002</strain>
    </source>
</reference>
<reference evidence="4 5" key="1">
    <citation type="journal article" date="2002" name="J. Gen. Virol.">
        <title>Cloning and sequencing of TT virus genotype 6 and expression of antigenic open reading frame 2 proteins.</title>
        <authorList>
            <person name="Kakkola L."/>
            <person name="Hedman K."/>
            <person name="Vanrobaeys H."/>
            <person name="Hedman L."/>
            <person name="Soderlund-Venermo M."/>
        </authorList>
    </citation>
    <scope>NUCLEOTIDE SEQUENCE [LARGE SCALE GENOMIC DNA]</scope>
    <source>
        <strain evidence="5">Isolate Human/Finland/Hel32/2002</strain>
    </source>
</reference>
<feature type="compositionally biased region" description="Gly residues" evidence="1">
    <location>
        <begin position="79"/>
        <end position="98"/>
    </location>
</feature>
<feature type="domain" description="DUF755" evidence="3">
    <location>
        <begin position="127"/>
        <end position="252"/>
    </location>
</feature>
<dbReference type="GeneID" id="9086625"/>
<protein>
    <submittedName>
        <fullName evidence="4">ORF2/2</fullName>
    </submittedName>
</protein>
<dbReference type="RefSeq" id="YP_003587865.1">
    <property type="nucleotide sequence ID" value="NC_014081.1"/>
</dbReference>
<feature type="compositionally biased region" description="Low complexity" evidence="1">
    <location>
        <begin position="238"/>
        <end position="256"/>
    </location>
</feature>
<dbReference type="Pfam" id="PF05501">
    <property type="entry name" value="DUF755"/>
    <property type="match status" value="1"/>
</dbReference>
<accession>A7XCD6</accession>
<dbReference type="InterPro" id="IPR004118">
    <property type="entry name" value="HEV_TT_vir_Orf2/Gyrovir_Vp2_N"/>
</dbReference>
<evidence type="ECO:0000313" key="4">
    <source>
        <dbReference type="EMBL" id="ABV25033.1"/>
    </source>
</evidence>
<dbReference type="KEGG" id="vg:9086625"/>
<feature type="region of interest" description="Disordered" evidence="1">
    <location>
        <begin position="177"/>
        <end position="281"/>
    </location>
</feature>